<organism evidence="9 11">
    <name type="scientific">Momordica charantia</name>
    <name type="common">Bitter gourd</name>
    <name type="synonym">Balsam pear</name>
    <dbReference type="NCBI Taxonomy" id="3673"/>
    <lineage>
        <taxon>Eukaryota</taxon>
        <taxon>Viridiplantae</taxon>
        <taxon>Streptophyta</taxon>
        <taxon>Embryophyta</taxon>
        <taxon>Tracheophyta</taxon>
        <taxon>Spermatophyta</taxon>
        <taxon>Magnoliopsida</taxon>
        <taxon>eudicotyledons</taxon>
        <taxon>Gunneridae</taxon>
        <taxon>Pentapetalae</taxon>
        <taxon>rosids</taxon>
        <taxon>fabids</taxon>
        <taxon>Cucurbitales</taxon>
        <taxon>Cucurbitaceae</taxon>
        <taxon>Momordiceae</taxon>
        <taxon>Momordica</taxon>
    </lineage>
</organism>
<dbReference type="GO" id="GO:0004672">
    <property type="term" value="F:protein kinase activity"/>
    <property type="evidence" value="ECO:0007669"/>
    <property type="project" value="InterPro"/>
</dbReference>
<dbReference type="EC" id="2.3.2.27" evidence="2"/>
<evidence type="ECO:0000256" key="7">
    <source>
        <dbReference type="SAM" id="MobiDB-lite"/>
    </source>
</evidence>
<dbReference type="CDD" id="cd01989">
    <property type="entry name" value="USP_STK_Ubox_N"/>
    <property type="match status" value="1"/>
</dbReference>
<dbReference type="GO" id="GO:0061630">
    <property type="term" value="F:ubiquitin protein ligase activity"/>
    <property type="evidence" value="ECO:0007669"/>
    <property type="project" value="UniProtKB-EC"/>
</dbReference>
<dbReference type="KEGG" id="mcha:111018021"/>
<keyword evidence="5" id="KW-0067">ATP-binding</keyword>
<dbReference type="InterPro" id="IPR001245">
    <property type="entry name" value="Ser-Thr/Tyr_kinase_cat_dom"/>
</dbReference>
<dbReference type="Gene3D" id="1.10.510.10">
    <property type="entry name" value="Transferase(Phosphotransferase) domain 1"/>
    <property type="match status" value="1"/>
</dbReference>
<sequence length="785" mass="87858">MAAPMSEEEANDSFTASNTVIAINRDKNSQFAVKWAVENLFNRKNAGECILIHVRSQSLHPQDAETVPKEFRPPTEAELHQFFLPYRGFCARKGIVAKELIIHDIDVPSALIDYISNHSISNIVVGASSRNAIMRKFKHPDVPTCLLKSTPETCSVYVIAKGKVHTKRLRKRRKGQSGPDTPTGTPHIQRSLSKIQQGFSADNIRHHSAISSDSLSGNSDFSGPFSFKSTETSSDNLNFSLTSSETGSRSFVSSYTTSSIESEMRKLKFDLKKTMETYDSACKEAVVANQKASELQQLKMEEEKKFERGRSAEEALTILAEVEKQKSKAATEAALMAQKLAELETKKKQKIAEMKAKSKEEEKKKTIELFERSNICYRRYSIQEIETATDHFNESKKIGEGGYGPVYQALLDHTSVAIKILRPDLSHGQRQFQQEIEVLSRMRHPHMVLLLGACPESGCLVYEYMENGSLEDRLFRKDNTPSIPWGTRFKIACDIATALLFLHQMKPEPVVHRDLKPANILLDHNYVSKIGDVGLARLVPPSVSDSVTQYHMTAAAGTFCYIDPEYQQTGMLGVKSDIYSFGVLLLQLITAKSPMGLSYQVEEAIEHGTFPEILDPTVTDWPIEDTLGLAKLALQCCELRKRDRPDLGTVLLPELIRLRDLGLSKAPNGKPPIVGEARDQRAYNSVPNFKGSSEDEINVRKRWQRLKFSTRLWSRKGISLNAISPQIKKKWISKNSDAKSLTIPLSGKGVDEMGEKHQNSERYCWSFASCASAAASGFKKLHSFS</sequence>
<dbReference type="Pfam" id="PF07714">
    <property type="entry name" value="PK_Tyr_Ser-Thr"/>
    <property type="match status" value="1"/>
</dbReference>
<dbReference type="Gene3D" id="3.40.50.620">
    <property type="entry name" value="HUPs"/>
    <property type="match status" value="1"/>
</dbReference>
<dbReference type="InterPro" id="IPR014729">
    <property type="entry name" value="Rossmann-like_a/b/a_fold"/>
</dbReference>
<accession>A0A6J1D8K5</accession>
<dbReference type="GO" id="GO:0005524">
    <property type="term" value="F:ATP binding"/>
    <property type="evidence" value="ECO:0007669"/>
    <property type="project" value="UniProtKB-KW"/>
</dbReference>
<dbReference type="RefSeq" id="XP_022149647.1">
    <property type="nucleotide sequence ID" value="XM_022293955.1"/>
</dbReference>
<dbReference type="GeneID" id="111018021"/>
<feature type="domain" description="Protein kinase" evidence="8">
    <location>
        <begin position="392"/>
        <end position="656"/>
    </location>
</feature>
<dbReference type="OrthoDB" id="4062651at2759"/>
<dbReference type="AlphaFoldDB" id="A0A6J1D8K5"/>
<dbReference type="PANTHER" id="PTHR45647:SF51">
    <property type="entry name" value="PROTEIN KINASE SUPERFAMILY PROTEIN"/>
    <property type="match status" value="1"/>
</dbReference>
<dbReference type="PROSITE" id="PS00108">
    <property type="entry name" value="PROTEIN_KINASE_ST"/>
    <property type="match status" value="1"/>
</dbReference>
<dbReference type="Pfam" id="PF00582">
    <property type="entry name" value="Usp"/>
    <property type="match status" value="1"/>
</dbReference>
<dbReference type="FunFam" id="3.30.200.20:FF:000162">
    <property type="entry name" value="Adenine nucleotide alpha hydrolase-like domain kinase"/>
    <property type="match status" value="1"/>
</dbReference>
<evidence type="ECO:0000313" key="9">
    <source>
        <dbReference type="Proteomes" id="UP000504603"/>
    </source>
</evidence>
<dbReference type="InterPro" id="IPR011009">
    <property type="entry name" value="Kinase-like_dom_sf"/>
</dbReference>
<feature type="region of interest" description="Disordered" evidence="7">
    <location>
        <begin position="167"/>
        <end position="188"/>
    </location>
</feature>
<evidence type="ECO:0000256" key="2">
    <source>
        <dbReference type="ARBA" id="ARBA00012483"/>
    </source>
</evidence>
<dbReference type="InterPro" id="IPR000719">
    <property type="entry name" value="Prot_kinase_dom"/>
</dbReference>
<evidence type="ECO:0000313" key="10">
    <source>
        <dbReference type="RefSeq" id="XP_022149638.1"/>
    </source>
</evidence>
<dbReference type="SUPFAM" id="SSF52402">
    <property type="entry name" value="Adenine nucleotide alpha hydrolases-like"/>
    <property type="match status" value="1"/>
</dbReference>
<evidence type="ECO:0000256" key="3">
    <source>
        <dbReference type="ARBA" id="ARBA00022741"/>
    </source>
</evidence>
<dbReference type="Proteomes" id="UP000504603">
    <property type="component" value="Unplaced"/>
</dbReference>
<evidence type="ECO:0000256" key="1">
    <source>
        <dbReference type="ARBA" id="ARBA00000900"/>
    </source>
</evidence>
<evidence type="ECO:0000256" key="6">
    <source>
        <dbReference type="SAM" id="Coils"/>
    </source>
</evidence>
<dbReference type="InterPro" id="IPR006016">
    <property type="entry name" value="UspA"/>
</dbReference>
<feature type="coiled-coil region" evidence="6">
    <location>
        <begin position="285"/>
        <end position="364"/>
    </location>
</feature>
<dbReference type="Gene3D" id="3.30.200.20">
    <property type="entry name" value="Phosphorylase Kinase, domain 1"/>
    <property type="match status" value="1"/>
</dbReference>
<proteinExistence type="predicted"/>
<dbReference type="SMART" id="SM00220">
    <property type="entry name" value="S_TKc"/>
    <property type="match status" value="1"/>
</dbReference>
<keyword evidence="3" id="KW-0547">Nucleotide-binding</keyword>
<protein>
    <recommendedName>
        <fullName evidence="2">RING-type E3 ubiquitin transferase</fullName>
        <ecNumber evidence="2">2.3.2.27</ecNumber>
    </recommendedName>
</protein>
<evidence type="ECO:0000313" key="11">
    <source>
        <dbReference type="RefSeq" id="XP_022149647.1"/>
    </source>
</evidence>
<keyword evidence="4" id="KW-0833">Ubl conjugation pathway</keyword>
<keyword evidence="6" id="KW-0175">Coiled coil</keyword>
<dbReference type="RefSeq" id="XP_022149638.1">
    <property type="nucleotide sequence ID" value="XM_022293946.1"/>
</dbReference>
<gene>
    <name evidence="10 11" type="primary">LOC111018021</name>
</gene>
<dbReference type="PANTHER" id="PTHR45647">
    <property type="entry name" value="OS02G0152300 PROTEIN"/>
    <property type="match status" value="1"/>
</dbReference>
<feature type="compositionally biased region" description="Polar residues" evidence="7">
    <location>
        <begin position="178"/>
        <end position="188"/>
    </location>
</feature>
<comment type="catalytic activity">
    <reaction evidence="1">
        <text>S-ubiquitinyl-[E2 ubiquitin-conjugating enzyme]-L-cysteine + [acceptor protein]-L-lysine = [E2 ubiquitin-conjugating enzyme]-L-cysteine + N(6)-ubiquitinyl-[acceptor protein]-L-lysine.</text>
        <dbReference type="EC" id="2.3.2.27"/>
    </reaction>
</comment>
<dbReference type="PROSITE" id="PS50011">
    <property type="entry name" value="PROTEIN_KINASE_DOM"/>
    <property type="match status" value="1"/>
</dbReference>
<keyword evidence="9" id="KW-1185">Reference proteome</keyword>
<reference evidence="10 11" key="1">
    <citation type="submission" date="2025-04" db="UniProtKB">
        <authorList>
            <consortium name="RefSeq"/>
        </authorList>
    </citation>
    <scope>IDENTIFICATION</scope>
    <source>
        <strain evidence="10 11">OHB3-1</strain>
    </source>
</reference>
<evidence type="ECO:0000256" key="4">
    <source>
        <dbReference type="ARBA" id="ARBA00022786"/>
    </source>
</evidence>
<dbReference type="SUPFAM" id="SSF56112">
    <property type="entry name" value="Protein kinase-like (PK-like)"/>
    <property type="match status" value="1"/>
</dbReference>
<dbReference type="InterPro" id="IPR051348">
    <property type="entry name" value="U-box_ubiquitin_ligases"/>
</dbReference>
<evidence type="ECO:0000256" key="5">
    <source>
        <dbReference type="ARBA" id="ARBA00022840"/>
    </source>
</evidence>
<name>A0A6J1D8K5_MOMCH</name>
<dbReference type="InterPro" id="IPR008271">
    <property type="entry name" value="Ser/Thr_kinase_AS"/>
</dbReference>
<evidence type="ECO:0000259" key="8">
    <source>
        <dbReference type="PROSITE" id="PS50011"/>
    </source>
</evidence>